<dbReference type="EC" id="5.1.3.14" evidence="2"/>
<dbReference type="AlphaFoldDB" id="D5VTF6"/>
<organism evidence="2 3">
    <name type="scientific">Methanocaldococcus infernus (strain DSM 11812 / JCM 15783 / ME)</name>
    <dbReference type="NCBI Taxonomy" id="573063"/>
    <lineage>
        <taxon>Archaea</taxon>
        <taxon>Methanobacteriati</taxon>
        <taxon>Methanobacteriota</taxon>
        <taxon>Methanomada group</taxon>
        <taxon>Methanococci</taxon>
        <taxon>Methanococcales</taxon>
        <taxon>Methanocaldococcaceae</taxon>
        <taxon>Methanocaldococcus</taxon>
    </lineage>
</organism>
<dbReference type="STRING" id="573063.Metin_1206"/>
<dbReference type="RefSeq" id="WP_013100604.1">
    <property type="nucleotide sequence ID" value="NC_014122.1"/>
</dbReference>
<dbReference type="KEGG" id="mif:Metin_1206"/>
<keyword evidence="2" id="KW-0413">Isomerase</keyword>
<reference evidence="2" key="1">
    <citation type="submission" date="2010-04" db="EMBL/GenBank/DDBJ databases">
        <title>Complete sequence of Methanocaldococcus infernus ME.</title>
        <authorList>
            <consortium name="US DOE Joint Genome Institute"/>
            <person name="Lucas S."/>
            <person name="Copeland A."/>
            <person name="Lapidus A."/>
            <person name="Cheng J.-F."/>
            <person name="Bruce D."/>
            <person name="Goodwin L."/>
            <person name="Pitluck S."/>
            <person name="Munk A.C."/>
            <person name="Detter J.C."/>
            <person name="Han C."/>
            <person name="Tapia R."/>
            <person name="Land M."/>
            <person name="Hauser L."/>
            <person name="Kyrpides N."/>
            <person name="Mikhailova N."/>
            <person name="Sieprawska-Lupa M."/>
            <person name="Whitman W.B."/>
            <person name="Woyke T."/>
        </authorList>
    </citation>
    <scope>NUCLEOTIDE SEQUENCE [LARGE SCALE GENOMIC DNA]</scope>
    <source>
        <strain evidence="2">ME</strain>
    </source>
</reference>
<dbReference type="GeneID" id="9132225"/>
<dbReference type="InterPro" id="IPR029767">
    <property type="entry name" value="WecB-like"/>
</dbReference>
<dbReference type="OrthoDB" id="7018at2157"/>
<feature type="domain" description="UDP-N-acetylglucosamine 2-epimerase" evidence="1">
    <location>
        <begin position="23"/>
        <end position="352"/>
    </location>
</feature>
<dbReference type="Pfam" id="PF02350">
    <property type="entry name" value="Epimerase_2"/>
    <property type="match status" value="1"/>
</dbReference>
<sequence>MISIVLGTRPEIIKLSPIVRALDEIEYFIVHTNQHYSENMDRVFFEELNLPEPKYNLNVGSGNHGEQTGKMLINIEKVLLKEKPKVVIVQGDTNSTLSGALAASKLHIRVAHVEAGLRSYDKRMPEEINRILTDHISDYLFAPTEIAKENLIKEGIEENKIFVVGNTIVDATLQNLKIAEKVIKDFDLEDYFLLTLHRAENVDNRERLKKIVEGILEVSEVYEKDIIFPIHPRTKKKLKEFNLFDKLKDNERIKIINPVGYLKFLMLEKNAELILTDSGGVQEEACILKVPCITLRDNTERPETIKVGANILVGANKEKLIKAISVMLNKKRDWENPFGDGKSGERIVKILREEL</sequence>
<dbReference type="Gene3D" id="3.40.50.2000">
    <property type="entry name" value="Glycogen Phosphorylase B"/>
    <property type="match status" value="2"/>
</dbReference>
<evidence type="ECO:0000313" key="2">
    <source>
        <dbReference type="EMBL" id="ADG13859.1"/>
    </source>
</evidence>
<dbReference type="CDD" id="cd03786">
    <property type="entry name" value="GTB_UDP-GlcNAc_2-Epimerase"/>
    <property type="match status" value="1"/>
</dbReference>
<dbReference type="NCBIfam" id="TIGR00236">
    <property type="entry name" value="wecB"/>
    <property type="match status" value="1"/>
</dbReference>
<evidence type="ECO:0000259" key="1">
    <source>
        <dbReference type="Pfam" id="PF02350"/>
    </source>
</evidence>
<accession>D5VTF6</accession>
<dbReference type="GO" id="GO:0008761">
    <property type="term" value="F:UDP-N-acetylglucosamine 2-epimerase activity"/>
    <property type="evidence" value="ECO:0007669"/>
    <property type="project" value="UniProtKB-EC"/>
</dbReference>
<dbReference type="eggNOG" id="arCOG01392">
    <property type="taxonomic scope" value="Archaea"/>
</dbReference>
<keyword evidence="3" id="KW-1185">Reference proteome</keyword>
<dbReference type="PANTHER" id="PTHR43174:SF1">
    <property type="entry name" value="UDP-N-ACETYLGLUCOSAMINE 2-EPIMERASE"/>
    <property type="match status" value="1"/>
</dbReference>
<dbReference type="PANTHER" id="PTHR43174">
    <property type="entry name" value="UDP-N-ACETYLGLUCOSAMINE 2-EPIMERASE"/>
    <property type="match status" value="1"/>
</dbReference>
<dbReference type="Proteomes" id="UP000002061">
    <property type="component" value="Chromosome"/>
</dbReference>
<proteinExistence type="predicted"/>
<evidence type="ECO:0000313" key="3">
    <source>
        <dbReference type="Proteomes" id="UP000002061"/>
    </source>
</evidence>
<dbReference type="HOGENOM" id="CLU_041674_0_1_2"/>
<protein>
    <submittedName>
        <fullName evidence="2">UDP-N-acetylglucosamine 2-epimerase</fullName>
        <ecNumber evidence="2">5.1.3.14</ecNumber>
    </submittedName>
</protein>
<gene>
    <name evidence="2" type="ordered locus">Metin_1206</name>
</gene>
<dbReference type="InterPro" id="IPR003331">
    <property type="entry name" value="UDP_GlcNAc_Epimerase_2_dom"/>
</dbReference>
<dbReference type="EMBL" id="CP002009">
    <property type="protein sequence ID" value="ADG13859.1"/>
    <property type="molecule type" value="Genomic_DNA"/>
</dbReference>
<dbReference type="SUPFAM" id="SSF53756">
    <property type="entry name" value="UDP-Glycosyltransferase/glycogen phosphorylase"/>
    <property type="match status" value="1"/>
</dbReference>
<name>D5VTF6_METIM</name>